<feature type="domain" description="PPE family C-terminal" evidence="4">
    <location>
        <begin position="292"/>
        <end position="372"/>
    </location>
</feature>
<dbReference type="InterPro" id="IPR038332">
    <property type="entry name" value="PPE_sf"/>
</dbReference>
<dbReference type="InterPro" id="IPR018649">
    <property type="entry name" value="SHOCT"/>
</dbReference>
<evidence type="ECO:0000259" key="3">
    <source>
        <dbReference type="Pfam" id="PF09851"/>
    </source>
</evidence>
<dbReference type="RefSeq" id="WP_065024696.1">
    <property type="nucleotide sequence ID" value="NZ_LZMF01000073.1"/>
</dbReference>
<dbReference type="Pfam" id="PF09851">
    <property type="entry name" value="SHOCT"/>
    <property type="match status" value="1"/>
</dbReference>
<dbReference type="SUPFAM" id="SSF140459">
    <property type="entry name" value="PE/PPE dimer-like"/>
    <property type="match status" value="1"/>
</dbReference>
<evidence type="ECO:0008006" key="7">
    <source>
        <dbReference type="Google" id="ProtNLM"/>
    </source>
</evidence>
<comment type="similarity">
    <text evidence="1">Belongs to the mycobacterial PPE family.</text>
</comment>
<dbReference type="AlphaFoldDB" id="A0A1A3TXT1"/>
<feature type="domain" description="PPE" evidence="2">
    <location>
        <begin position="2"/>
        <end position="165"/>
    </location>
</feature>
<dbReference type="PANTHER" id="PTHR46766:SF1">
    <property type="entry name" value="GLUTAMINE-RICH PROTEIN 2"/>
    <property type="match status" value="1"/>
</dbReference>
<accession>A0A1A3TXT1</accession>
<sequence>MNFAALPPEVNSALMYSGAGSGPIRAAASAWKTMAAELESAANSYRTVIAGLTDETWQGPAATAMAAAAAPYAAWMSTTAAQAGQAGTHANAAAAAYETAFAMTVPPAVIAANRTQLTTLVATNFLGQNTAAIAANEALYGQMWAQDATAMYGYAGTAATATQLPTFTAPQHNSQPIGPADASGSYEGAGAPGLLLDLLVAVIEVDSIAPFEGGGAGLEFGGLAIEAASLGPFAGLGITGEFGAASGLGLIGQTTPAGGLLGLAPPVGGLSPAAALPAAGLSGAGRVGATWAGMGKAVPLGGLSVPQAWAAAAPSALREVALLSAQSSTAAAAAAAAGAEAPYAEMALATMAGRAMAATVAPGRRAAVITQPNPTAAAKAVPEDNEPAARPDEVTGVEVLAELRGLAELRDSGVLTDEEFHQQRERVIEHFVDQ</sequence>
<dbReference type="Pfam" id="PF00823">
    <property type="entry name" value="PPE"/>
    <property type="match status" value="1"/>
</dbReference>
<reference evidence="6" key="1">
    <citation type="submission" date="2016-06" db="EMBL/GenBank/DDBJ databases">
        <authorList>
            <person name="Sutton G."/>
            <person name="Brinkac L."/>
            <person name="Sanka R."/>
            <person name="Adams M."/>
            <person name="Lau E."/>
            <person name="Garcia-Basteiro A."/>
            <person name="Lopez-Varela E."/>
            <person name="Palencia S."/>
        </authorList>
    </citation>
    <scope>NUCLEOTIDE SEQUENCE [LARGE SCALE GENOMIC DNA]</scope>
    <source>
        <strain evidence="6">1274684.2</strain>
    </source>
</reference>
<dbReference type="Pfam" id="PF12484">
    <property type="entry name" value="PPE-SVP"/>
    <property type="match status" value="1"/>
</dbReference>
<comment type="caution">
    <text evidence="5">The sequence shown here is derived from an EMBL/GenBank/DDBJ whole genome shotgun (WGS) entry which is preliminary data.</text>
</comment>
<proteinExistence type="inferred from homology"/>
<dbReference type="EMBL" id="LZMF01000073">
    <property type="protein sequence ID" value="OBK87439.1"/>
    <property type="molecule type" value="Genomic_DNA"/>
</dbReference>
<organism evidence="5 6">
    <name type="scientific">Mycolicibacter sinensis (strain JDM601)</name>
    <name type="common">Mycobacterium sinense</name>
    <dbReference type="NCBI Taxonomy" id="875328"/>
    <lineage>
        <taxon>Bacteria</taxon>
        <taxon>Bacillati</taxon>
        <taxon>Actinomycetota</taxon>
        <taxon>Actinomycetes</taxon>
        <taxon>Mycobacteriales</taxon>
        <taxon>Mycobacteriaceae</taxon>
        <taxon>Mycolicibacter</taxon>
    </lineage>
</organism>
<name>A0A1A3TXT1_MYCSD</name>
<dbReference type="InterPro" id="IPR022171">
    <property type="entry name" value="PPE_C"/>
</dbReference>
<dbReference type="FunFam" id="1.20.1260.20:FF:000001">
    <property type="entry name" value="PPE family protein PPE41"/>
    <property type="match status" value="1"/>
</dbReference>
<dbReference type="Gene3D" id="1.20.1260.20">
    <property type="entry name" value="PPE superfamily"/>
    <property type="match status" value="1"/>
</dbReference>
<evidence type="ECO:0000313" key="5">
    <source>
        <dbReference type="EMBL" id="OBK87439.1"/>
    </source>
</evidence>
<dbReference type="GO" id="GO:0052572">
    <property type="term" value="P:response to host immune response"/>
    <property type="evidence" value="ECO:0007669"/>
    <property type="project" value="TreeGrafter"/>
</dbReference>
<feature type="domain" description="SHOCT" evidence="3">
    <location>
        <begin position="402"/>
        <end position="426"/>
    </location>
</feature>
<protein>
    <recommendedName>
        <fullName evidence="7">PPE family protein</fullName>
    </recommendedName>
</protein>
<evidence type="ECO:0000313" key="6">
    <source>
        <dbReference type="Proteomes" id="UP000093759"/>
    </source>
</evidence>
<dbReference type="InterPro" id="IPR000030">
    <property type="entry name" value="PPE_dom"/>
</dbReference>
<evidence type="ECO:0000259" key="4">
    <source>
        <dbReference type="Pfam" id="PF12484"/>
    </source>
</evidence>
<dbReference type="PANTHER" id="PTHR46766">
    <property type="entry name" value="GLUTAMINE-RICH PROTEIN 2"/>
    <property type="match status" value="1"/>
</dbReference>
<gene>
    <name evidence="5" type="ORF">A5648_03490</name>
</gene>
<evidence type="ECO:0000256" key="1">
    <source>
        <dbReference type="ARBA" id="ARBA00010652"/>
    </source>
</evidence>
<evidence type="ECO:0000259" key="2">
    <source>
        <dbReference type="Pfam" id="PF00823"/>
    </source>
</evidence>
<dbReference type="Proteomes" id="UP000093759">
    <property type="component" value="Unassembled WGS sequence"/>
</dbReference>